<proteinExistence type="predicted"/>
<feature type="compositionally biased region" description="Basic and acidic residues" evidence="2">
    <location>
        <begin position="172"/>
        <end position="184"/>
    </location>
</feature>
<keyword evidence="1" id="KW-0175">Coiled coil</keyword>
<feature type="region of interest" description="Disordered" evidence="2">
    <location>
        <begin position="340"/>
        <end position="362"/>
    </location>
</feature>
<keyword evidence="4" id="KW-1185">Reference proteome</keyword>
<feature type="compositionally biased region" description="Basic and acidic residues" evidence="2">
    <location>
        <begin position="304"/>
        <end position="320"/>
    </location>
</feature>
<feature type="compositionally biased region" description="Low complexity" evidence="2">
    <location>
        <begin position="147"/>
        <end position="159"/>
    </location>
</feature>
<feature type="non-terminal residue" evidence="3">
    <location>
        <position position="1"/>
    </location>
</feature>
<evidence type="ECO:0000256" key="2">
    <source>
        <dbReference type="SAM" id="MobiDB-lite"/>
    </source>
</evidence>
<feature type="region of interest" description="Disordered" evidence="2">
    <location>
        <begin position="398"/>
        <end position="429"/>
    </location>
</feature>
<dbReference type="Proteomes" id="UP000752696">
    <property type="component" value="Unassembled WGS sequence"/>
</dbReference>
<feature type="compositionally biased region" description="Low complexity" evidence="2">
    <location>
        <begin position="992"/>
        <end position="1001"/>
    </location>
</feature>
<feature type="compositionally biased region" description="Acidic residues" evidence="2">
    <location>
        <begin position="341"/>
        <end position="356"/>
    </location>
</feature>
<feature type="non-terminal residue" evidence="3">
    <location>
        <position position="1075"/>
    </location>
</feature>
<feature type="region of interest" description="Disordered" evidence="2">
    <location>
        <begin position="870"/>
        <end position="889"/>
    </location>
</feature>
<evidence type="ECO:0000313" key="3">
    <source>
        <dbReference type="EMBL" id="CAD1469705.1"/>
    </source>
</evidence>
<comment type="caution">
    <text evidence="3">The sequence shown here is derived from an EMBL/GenBank/DDBJ whole genome shotgun (WGS) entry which is preliminary data.</text>
</comment>
<dbReference type="OrthoDB" id="2015333at2759"/>
<dbReference type="EMBL" id="CAJDYZ010002810">
    <property type="protein sequence ID" value="CAD1469705.1"/>
    <property type="molecule type" value="Genomic_DNA"/>
</dbReference>
<reference evidence="3" key="1">
    <citation type="submission" date="2020-07" db="EMBL/GenBank/DDBJ databases">
        <authorList>
            <person name="Nazaruddin N."/>
        </authorList>
    </citation>
    <scope>NUCLEOTIDE SEQUENCE</scope>
</reference>
<organism evidence="3 4">
    <name type="scientific">Heterotrigona itama</name>
    <dbReference type="NCBI Taxonomy" id="395501"/>
    <lineage>
        <taxon>Eukaryota</taxon>
        <taxon>Metazoa</taxon>
        <taxon>Ecdysozoa</taxon>
        <taxon>Arthropoda</taxon>
        <taxon>Hexapoda</taxon>
        <taxon>Insecta</taxon>
        <taxon>Pterygota</taxon>
        <taxon>Neoptera</taxon>
        <taxon>Endopterygota</taxon>
        <taxon>Hymenoptera</taxon>
        <taxon>Apocrita</taxon>
        <taxon>Aculeata</taxon>
        <taxon>Apoidea</taxon>
        <taxon>Anthophila</taxon>
        <taxon>Apidae</taxon>
        <taxon>Heterotrigona</taxon>
    </lineage>
</organism>
<feature type="compositionally biased region" description="Basic and acidic residues" evidence="2">
    <location>
        <begin position="936"/>
        <end position="951"/>
    </location>
</feature>
<feature type="region of interest" description="Disordered" evidence="2">
    <location>
        <begin position="145"/>
        <end position="271"/>
    </location>
</feature>
<feature type="compositionally biased region" description="Polar residues" evidence="2">
    <location>
        <begin position="238"/>
        <end position="248"/>
    </location>
</feature>
<feature type="compositionally biased region" description="Basic and acidic residues" evidence="2">
    <location>
        <begin position="1012"/>
        <end position="1032"/>
    </location>
</feature>
<gene>
    <name evidence="3" type="ORF">MHI_LOCUS142998</name>
</gene>
<dbReference type="AlphaFoldDB" id="A0A6V7GWR4"/>
<feature type="compositionally biased region" description="Basic and acidic residues" evidence="2">
    <location>
        <begin position="224"/>
        <end position="233"/>
    </location>
</feature>
<feature type="coiled-coil region" evidence="1">
    <location>
        <begin position="587"/>
        <end position="615"/>
    </location>
</feature>
<feature type="compositionally biased region" description="Acidic residues" evidence="2">
    <location>
        <begin position="491"/>
        <end position="508"/>
    </location>
</feature>
<feature type="region of interest" description="Disordered" evidence="2">
    <location>
        <begin position="735"/>
        <end position="793"/>
    </location>
</feature>
<feature type="region of interest" description="Disordered" evidence="2">
    <location>
        <begin position="482"/>
        <end position="510"/>
    </location>
</feature>
<evidence type="ECO:0000313" key="4">
    <source>
        <dbReference type="Proteomes" id="UP000752696"/>
    </source>
</evidence>
<accession>A0A6V7GWR4</accession>
<protein>
    <submittedName>
        <fullName evidence="3">Uncharacterized protein</fullName>
    </submittedName>
</protein>
<feature type="compositionally biased region" description="Polar residues" evidence="2">
    <location>
        <begin position="870"/>
        <end position="885"/>
    </location>
</feature>
<sequence>LNAQNLERFMILSLNEMCDACNDSNLFQNYDTLSKGKKSWSVRLGLSRQSQGADDPSKGWGTISGGSGISRQMIYGDPWLYGTVRSSRPCHEARGFVTPPPPPPPGAPILVVCSCPEFLSGTTRKFGNCRKCGGHRLAGVPLGGTCRLPPVSSRSRPSLAGVLRSSIDDPYDQMRRNRLVEPRTRARSISPHRPLSQRDSRSQSTARNARERKGSIEGTSSKSEWFDKEDAVAHKQRASYTGGASTTDEWLEESPPLVADPRSQSATPTTAAVRLARIPKKVVRSARNDWSDCAAMKIAPESNQTKDAEWKERPSSAGDSRKSILVCDVNPYLLLKKQKDEDDDLSDDLSDNALEQEDARPLSSLFDPSKVKSIERIPNRSAVAAIGGQRIRVFNEPREISDDDEDDAPPVTRIPIPKVSPKRPPRRLKEAKQTLKSILKRGKVLEARRKNVLFNVDNVIFAPEKPSEVTRLSWNRIGRIASAREQPSNDESAEDEDEEEEDEKEEEQVPVIGSQEQREKYNFITIPNIRDPKVNRVRPKDVCQSSVNHMEEIKVEKFVPSVNVDRVVSKKKENAETRRQAEDIVPRNITDQTVHSLKRENAREENEERKRIEETNVIGMKENTELQIEKCNDRIPGIAVDEKDLILKSEENCKKSSLSRSQSERLFNRPEVSAGDVLFMDTMRLSLCRKAKESNEQAISRRRDSIESAAETIESPDFMKDTDSNKIDCQLDLSNERDEVPAENTIKPGTGPSAEIRNNVEGKGDHFRGMRPTSWSPPPGKQKHRYKVSNSDVKVKTANHCESERDSPMLKATWSTLNSYGSSKIEIGSSTTESNVYKITVSPRASPLVHRLQIGPDTAASRRTSILINGDATPTSETSPDNKVTISVGGEDSVYNPTVISVNSDNLPRIKSSGENRTLVILDNYKSNIVVESGNEGDKEDVKSKPTKISEPELIEEAEESSRRKDVASPEVLTAPETSTESEKQTKPTNGESKSSSTVTEKSAKFYITNDRITRTEQTVHQKDGEHPSKLSKEALISKLLEDSLRKARENGEILDEDSGEAILKILKQSLLKSK</sequence>
<name>A0A6V7GWR4_9HYME</name>
<feature type="region of interest" description="Disordered" evidence="2">
    <location>
        <begin position="932"/>
        <end position="1032"/>
    </location>
</feature>
<evidence type="ECO:0000256" key="1">
    <source>
        <dbReference type="SAM" id="Coils"/>
    </source>
</evidence>
<feature type="compositionally biased region" description="Basic and acidic residues" evidence="2">
    <location>
        <begin position="758"/>
        <end position="768"/>
    </location>
</feature>
<feature type="region of interest" description="Disordered" evidence="2">
    <location>
        <begin position="297"/>
        <end position="320"/>
    </location>
</feature>